<dbReference type="InterPro" id="IPR036390">
    <property type="entry name" value="WH_DNA-bd_sf"/>
</dbReference>
<dbReference type="Pfam" id="PF09339">
    <property type="entry name" value="HTH_IclR"/>
    <property type="match status" value="1"/>
</dbReference>
<dbReference type="PANTHER" id="PTHR30136">
    <property type="entry name" value="HELIX-TURN-HELIX TRANSCRIPTIONAL REGULATOR, ICLR FAMILY"/>
    <property type="match status" value="1"/>
</dbReference>
<dbReference type="InterPro" id="IPR036388">
    <property type="entry name" value="WH-like_DNA-bd_sf"/>
</dbReference>
<reference evidence="6 7" key="1">
    <citation type="submission" date="2021-06" db="EMBL/GenBank/DDBJ databases">
        <title>Actinomycetes sequencing.</title>
        <authorList>
            <person name="Shan Q."/>
        </authorList>
    </citation>
    <scope>NUCLEOTIDE SEQUENCE [LARGE SCALE GENOMIC DNA]</scope>
    <source>
        <strain evidence="6 7">NEAU-G5</strain>
    </source>
</reference>
<comment type="caution">
    <text evidence="6">The sequence shown here is derived from an EMBL/GenBank/DDBJ whole genome shotgun (WGS) entry which is preliminary data.</text>
</comment>
<dbReference type="PANTHER" id="PTHR30136:SF35">
    <property type="entry name" value="HTH-TYPE TRANSCRIPTIONAL REGULATOR RV1719"/>
    <property type="match status" value="1"/>
</dbReference>
<dbReference type="PROSITE" id="PS51078">
    <property type="entry name" value="ICLR_ED"/>
    <property type="match status" value="1"/>
</dbReference>
<dbReference type="InterPro" id="IPR005471">
    <property type="entry name" value="Tscrpt_reg_IclR_N"/>
</dbReference>
<sequence>MRTAAPDGHVPVAIVKDARRSNSVTNTIAILEIVAEYGVGITAKEIAQRLDMAPATVYRLLNSLVAEEFLIRTADLRGFGLGMRLRGLAEALNTPTVPTAARRCLAEFRDSTRFAVTLMHFGHSTVRVIDQDPDHPVTVERQLSKHLHASAAGKLLLSSRTQWRLLIPAPARLTTRTLVDHGSLSADIETIRGSGYARAADELVPGLTCLAYPVHNESGTITGALCLTGPSNRLDTLESHSKPARNYAALLGPLLY</sequence>
<feature type="domain" description="HTH iclR-type" evidence="4">
    <location>
        <begin position="21"/>
        <end position="83"/>
    </location>
</feature>
<gene>
    <name evidence="6" type="ORF">KO481_05705</name>
</gene>
<keyword evidence="1" id="KW-0805">Transcription regulation</keyword>
<proteinExistence type="predicted"/>
<dbReference type="Pfam" id="PF01614">
    <property type="entry name" value="IclR_C"/>
    <property type="match status" value="1"/>
</dbReference>
<dbReference type="EMBL" id="JAHKNI010000001">
    <property type="protein sequence ID" value="MBU3061019.1"/>
    <property type="molecule type" value="Genomic_DNA"/>
</dbReference>
<evidence type="ECO:0000256" key="2">
    <source>
        <dbReference type="ARBA" id="ARBA00023125"/>
    </source>
</evidence>
<keyword evidence="3" id="KW-0804">Transcription</keyword>
<organism evidence="6 7">
    <name type="scientific">Nocardia albiluteola</name>
    <dbReference type="NCBI Taxonomy" id="2842303"/>
    <lineage>
        <taxon>Bacteria</taxon>
        <taxon>Bacillati</taxon>
        <taxon>Actinomycetota</taxon>
        <taxon>Actinomycetes</taxon>
        <taxon>Mycobacteriales</taxon>
        <taxon>Nocardiaceae</taxon>
        <taxon>Nocardia</taxon>
    </lineage>
</organism>
<evidence type="ECO:0000256" key="3">
    <source>
        <dbReference type="ARBA" id="ARBA00023163"/>
    </source>
</evidence>
<name>A0ABS6AVG6_9NOCA</name>
<dbReference type="PROSITE" id="PS51077">
    <property type="entry name" value="HTH_ICLR"/>
    <property type="match status" value="1"/>
</dbReference>
<dbReference type="InterPro" id="IPR014757">
    <property type="entry name" value="Tscrpt_reg_IclR_C"/>
</dbReference>
<dbReference type="Gene3D" id="3.30.450.40">
    <property type="match status" value="1"/>
</dbReference>
<protein>
    <submittedName>
        <fullName evidence="6">Helix-turn-helix domain-containing protein</fullName>
    </submittedName>
</protein>
<evidence type="ECO:0000259" key="5">
    <source>
        <dbReference type="PROSITE" id="PS51078"/>
    </source>
</evidence>
<evidence type="ECO:0000256" key="1">
    <source>
        <dbReference type="ARBA" id="ARBA00023015"/>
    </source>
</evidence>
<dbReference type="Gene3D" id="1.10.10.10">
    <property type="entry name" value="Winged helix-like DNA-binding domain superfamily/Winged helix DNA-binding domain"/>
    <property type="match status" value="1"/>
</dbReference>
<evidence type="ECO:0000313" key="7">
    <source>
        <dbReference type="Proteomes" id="UP000733379"/>
    </source>
</evidence>
<accession>A0ABS6AVG6</accession>
<dbReference type="InterPro" id="IPR050707">
    <property type="entry name" value="HTH_MetabolicPath_Reg"/>
</dbReference>
<evidence type="ECO:0000313" key="6">
    <source>
        <dbReference type="EMBL" id="MBU3061019.1"/>
    </source>
</evidence>
<dbReference type="SMART" id="SM00346">
    <property type="entry name" value="HTH_ICLR"/>
    <property type="match status" value="1"/>
</dbReference>
<dbReference type="SUPFAM" id="SSF46785">
    <property type="entry name" value="Winged helix' DNA-binding domain"/>
    <property type="match status" value="1"/>
</dbReference>
<evidence type="ECO:0000259" key="4">
    <source>
        <dbReference type="PROSITE" id="PS51077"/>
    </source>
</evidence>
<dbReference type="Proteomes" id="UP000733379">
    <property type="component" value="Unassembled WGS sequence"/>
</dbReference>
<dbReference type="InterPro" id="IPR029016">
    <property type="entry name" value="GAF-like_dom_sf"/>
</dbReference>
<feature type="domain" description="IclR-ED" evidence="5">
    <location>
        <begin position="83"/>
        <end position="256"/>
    </location>
</feature>
<keyword evidence="7" id="KW-1185">Reference proteome</keyword>
<keyword evidence="2" id="KW-0238">DNA-binding</keyword>
<dbReference type="SUPFAM" id="SSF55781">
    <property type="entry name" value="GAF domain-like"/>
    <property type="match status" value="1"/>
</dbReference>